<dbReference type="GO" id="GO:0032259">
    <property type="term" value="P:methylation"/>
    <property type="evidence" value="ECO:0007669"/>
    <property type="project" value="UniProtKB-KW"/>
</dbReference>
<dbReference type="RefSeq" id="XP_007775686.1">
    <property type="nucleotide sequence ID" value="XM_007777496.1"/>
</dbReference>
<feature type="active site" evidence="9 10">
    <location>
        <position position="735"/>
    </location>
</feature>
<dbReference type="InterPro" id="IPR001025">
    <property type="entry name" value="BAH_dom"/>
</dbReference>
<dbReference type="PRINTS" id="PR00105">
    <property type="entry name" value="C5METTRFRASE"/>
</dbReference>
<evidence type="ECO:0000256" key="3">
    <source>
        <dbReference type="ARBA" id="ARBA00022603"/>
    </source>
</evidence>
<evidence type="ECO:0000256" key="1">
    <source>
        <dbReference type="ARBA" id="ARBA00004123"/>
    </source>
</evidence>
<protein>
    <recommendedName>
        <fullName evidence="2">DNA (cytosine-5-)-methyltransferase</fullName>
        <ecNumber evidence="2">2.1.1.37</ecNumber>
    </recommendedName>
</protein>
<dbReference type="OMA" id="PRIWIRT"/>
<evidence type="ECO:0000256" key="8">
    <source>
        <dbReference type="ARBA" id="ARBA00023242"/>
    </source>
</evidence>
<feature type="region of interest" description="Disordered" evidence="11">
    <location>
        <begin position="776"/>
        <end position="795"/>
    </location>
</feature>
<dbReference type="Pfam" id="PF00145">
    <property type="entry name" value="DNA_methylase"/>
    <property type="match status" value="2"/>
</dbReference>
<evidence type="ECO:0000256" key="6">
    <source>
        <dbReference type="ARBA" id="ARBA00022737"/>
    </source>
</evidence>
<feature type="compositionally biased region" description="Basic and acidic residues" evidence="11">
    <location>
        <begin position="37"/>
        <end position="47"/>
    </location>
</feature>
<name>R7SED2_CONPW</name>
<dbReference type="InterPro" id="IPR050390">
    <property type="entry name" value="C5-Methyltransferase"/>
</dbReference>
<dbReference type="PROSITE" id="PS51038">
    <property type="entry name" value="BAH"/>
    <property type="match status" value="1"/>
</dbReference>
<gene>
    <name evidence="13" type="ORF">CONPUDRAFT_78268</name>
</gene>
<dbReference type="InterPro" id="IPR022702">
    <property type="entry name" value="Cytosine_MeTrfase1_RFD"/>
</dbReference>
<dbReference type="Gene3D" id="3.40.50.150">
    <property type="entry name" value="Vaccinia Virus protein VP39"/>
    <property type="match status" value="2"/>
</dbReference>
<dbReference type="PIRSF" id="PIRSF037404">
    <property type="entry name" value="DNMT1"/>
    <property type="match status" value="1"/>
</dbReference>
<keyword evidence="4 10" id="KW-0808">Transferase</keyword>
<dbReference type="PANTHER" id="PTHR10629">
    <property type="entry name" value="CYTOSINE-SPECIFIC METHYLTRANSFERASE"/>
    <property type="match status" value="1"/>
</dbReference>
<evidence type="ECO:0000313" key="14">
    <source>
        <dbReference type="Proteomes" id="UP000053558"/>
    </source>
</evidence>
<dbReference type="Proteomes" id="UP000053558">
    <property type="component" value="Unassembled WGS sequence"/>
</dbReference>
<dbReference type="GO" id="GO:0005634">
    <property type="term" value="C:nucleus"/>
    <property type="evidence" value="ECO:0007669"/>
    <property type="project" value="UniProtKB-SubCell"/>
</dbReference>
<dbReference type="PROSITE" id="PS51679">
    <property type="entry name" value="SAM_MT_C5"/>
    <property type="match status" value="1"/>
</dbReference>
<dbReference type="OrthoDB" id="5376140at2759"/>
<dbReference type="InterPro" id="IPR018117">
    <property type="entry name" value="C5_DNA_meth_AS"/>
</dbReference>
<dbReference type="InterPro" id="IPR031303">
    <property type="entry name" value="C5_meth_CS"/>
</dbReference>
<evidence type="ECO:0000256" key="5">
    <source>
        <dbReference type="ARBA" id="ARBA00022691"/>
    </source>
</evidence>
<feature type="region of interest" description="Disordered" evidence="11">
    <location>
        <begin position="1"/>
        <end position="68"/>
    </location>
</feature>
<dbReference type="PANTHER" id="PTHR10629:SF52">
    <property type="entry name" value="DNA (CYTOSINE-5)-METHYLTRANSFERASE 1"/>
    <property type="match status" value="1"/>
</dbReference>
<dbReference type="InterPro" id="IPR043151">
    <property type="entry name" value="BAH_sf"/>
</dbReference>
<evidence type="ECO:0000313" key="13">
    <source>
        <dbReference type="EMBL" id="EIW74107.1"/>
    </source>
</evidence>
<dbReference type="Pfam" id="PF12047">
    <property type="entry name" value="DNMT1-RFD"/>
    <property type="match status" value="1"/>
</dbReference>
<evidence type="ECO:0000259" key="12">
    <source>
        <dbReference type="PROSITE" id="PS51038"/>
    </source>
</evidence>
<keyword evidence="5 10" id="KW-0949">S-adenosyl-L-methionine</keyword>
<sequence>MSESEVSDSEPESETSEATSECMHTTRTPGLTHHKVLKDDSSADSERVTSSTGFFKTPLDGDSKDPRHLPRVVTKCTLENAGFRPRGETEPEPSTDLDDIPIRLLEDFTLFKEQSHQMVPFEEMLHDFRVCASPRSSYSAVGKVMAYAEDDSESDNIVSDFQWHSLELSTIKEVSIHDSLNDGKLDPRIWIRTGHAWYIINNPSSEYQSFFVPFKIKHSVFHVLMTTSKNPELKYEEFIAQLRSSEVSEQLTAMLGRELSSTDVEKDDTVAYLLSILDGMDRSELPVCFGQVPAVQHVLGSSWCSELDLVNNSKTDRQRKLGKGHVELGVFQKRNTTTVTPLVGSLATRMFEQGFSVLGELDREDWTRKDMYQSHAVHHTNMNSVEWLDSGTEFLDTTYYQGVELDGIEYKAVRGPSPQTHLEIRNGDKSSVLFTRIWYFYENSTEKGFHGQWFVHGSKTILQEIAHPNSLYPTATCNDLSLDSITQKCHVNNFQFGDSEPEVGDEENDFHVSIYWDEVNSSFLDLDIPDSFHPCRIYVHYDDIKSRASRHGRRQCHEGRAYVIYNDNPDAKDVTDWIRDEDHFYVHQFSDSSLVSEDSLETLSKSIFTKTVCGECYDRHLDELRCKADYLKRSGCLQGLELFCGAGGLGTGLEMSGFVDTKWAADISPSSTKTFGSNHPNAIVYNQCTSLLLQHAMAVADCDSPKPLKSLGTNENLPSMPQPGDVDFIYGGPPCQPFSRMNSHKKSDDIRPRFFLLENVLGMLGHKLEDQIRREQDNQLEGCHPKKRSSDAQEELRPHANLGVRVASWLVCPTVRHALSGFYGSRPIYCQTMINTELIPGQIKFGVVKFITRCLLTLGYQVHFKVLNAGQYGAPQSRQRIIFWGAKHGELMPAFPLPTHSLQNPLQKSRLPTGSWSLPVTWDRKGLWLLQDCVYEKAAGLHSCAPFDMVTIEDAIGDLPPFDWEHPNPTENDREESKARQDIGILAFPAVRTETCQRVCGFETPAHYVYPPMTSYQQAMRRKDAPQVTYHYTTLHKPTTVEKWGCNLFQFSKLSKIQQSTPEFVYFGRCSSIHPTQKRGLSIREVARAQGFPDHYKLESFDQGPHKLAVNQLRQLGNAVPIPLSHALGRSLGETLVKMWQESHKYRPPSPEL</sequence>
<dbReference type="Pfam" id="PF01426">
    <property type="entry name" value="BAH"/>
    <property type="match status" value="1"/>
</dbReference>
<dbReference type="PROSITE" id="PS00094">
    <property type="entry name" value="C5_MTASE_1"/>
    <property type="match status" value="1"/>
</dbReference>
<keyword evidence="6" id="KW-0677">Repeat</keyword>
<keyword evidence="14" id="KW-1185">Reference proteome</keyword>
<feature type="compositionally biased region" description="Basic and acidic residues" evidence="11">
    <location>
        <begin position="59"/>
        <end position="68"/>
    </location>
</feature>
<keyword evidence="7" id="KW-0238">DNA-binding</keyword>
<organism evidence="13 14">
    <name type="scientific">Coniophora puteana (strain RWD-64-598)</name>
    <name type="common">Brown rot fungus</name>
    <dbReference type="NCBI Taxonomy" id="741705"/>
    <lineage>
        <taxon>Eukaryota</taxon>
        <taxon>Fungi</taxon>
        <taxon>Dikarya</taxon>
        <taxon>Basidiomycota</taxon>
        <taxon>Agaricomycotina</taxon>
        <taxon>Agaricomycetes</taxon>
        <taxon>Agaricomycetidae</taxon>
        <taxon>Boletales</taxon>
        <taxon>Coniophorineae</taxon>
        <taxon>Coniophoraceae</taxon>
        <taxon>Coniophora</taxon>
    </lineage>
</organism>
<evidence type="ECO:0000256" key="10">
    <source>
        <dbReference type="PROSITE-ProRule" id="PRU01016"/>
    </source>
</evidence>
<dbReference type="PROSITE" id="PS00095">
    <property type="entry name" value="C5_MTASE_2"/>
    <property type="match status" value="1"/>
</dbReference>
<dbReference type="eggNOG" id="ENOG502QPKK">
    <property type="taxonomic scope" value="Eukaryota"/>
</dbReference>
<dbReference type="Gene3D" id="2.30.30.490">
    <property type="match status" value="1"/>
</dbReference>
<reference evidence="14" key="1">
    <citation type="journal article" date="2012" name="Science">
        <title>The Paleozoic origin of enzymatic lignin decomposition reconstructed from 31 fungal genomes.</title>
        <authorList>
            <person name="Floudas D."/>
            <person name="Binder M."/>
            <person name="Riley R."/>
            <person name="Barry K."/>
            <person name="Blanchette R.A."/>
            <person name="Henrissat B."/>
            <person name="Martinez A.T."/>
            <person name="Otillar R."/>
            <person name="Spatafora J.W."/>
            <person name="Yadav J.S."/>
            <person name="Aerts A."/>
            <person name="Benoit I."/>
            <person name="Boyd A."/>
            <person name="Carlson A."/>
            <person name="Copeland A."/>
            <person name="Coutinho P.M."/>
            <person name="de Vries R.P."/>
            <person name="Ferreira P."/>
            <person name="Findley K."/>
            <person name="Foster B."/>
            <person name="Gaskell J."/>
            <person name="Glotzer D."/>
            <person name="Gorecki P."/>
            <person name="Heitman J."/>
            <person name="Hesse C."/>
            <person name="Hori C."/>
            <person name="Igarashi K."/>
            <person name="Jurgens J.A."/>
            <person name="Kallen N."/>
            <person name="Kersten P."/>
            <person name="Kohler A."/>
            <person name="Kuees U."/>
            <person name="Kumar T.K.A."/>
            <person name="Kuo A."/>
            <person name="LaButti K."/>
            <person name="Larrondo L.F."/>
            <person name="Lindquist E."/>
            <person name="Ling A."/>
            <person name="Lombard V."/>
            <person name="Lucas S."/>
            <person name="Lundell T."/>
            <person name="Martin R."/>
            <person name="McLaughlin D.J."/>
            <person name="Morgenstern I."/>
            <person name="Morin E."/>
            <person name="Murat C."/>
            <person name="Nagy L.G."/>
            <person name="Nolan M."/>
            <person name="Ohm R.A."/>
            <person name="Patyshakuliyeva A."/>
            <person name="Rokas A."/>
            <person name="Ruiz-Duenas F.J."/>
            <person name="Sabat G."/>
            <person name="Salamov A."/>
            <person name="Samejima M."/>
            <person name="Schmutz J."/>
            <person name="Slot J.C."/>
            <person name="St John F."/>
            <person name="Stenlid J."/>
            <person name="Sun H."/>
            <person name="Sun S."/>
            <person name="Syed K."/>
            <person name="Tsang A."/>
            <person name="Wiebenga A."/>
            <person name="Young D."/>
            <person name="Pisabarro A."/>
            <person name="Eastwood D.C."/>
            <person name="Martin F."/>
            <person name="Cullen D."/>
            <person name="Grigoriev I.V."/>
            <person name="Hibbett D.S."/>
        </authorList>
    </citation>
    <scope>NUCLEOTIDE SEQUENCE [LARGE SCALE GENOMIC DNA]</scope>
    <source>
        <strain evidence="14">RWD-64-598 SS2</strain>
    </source>
</reference>
<dbReference type="SUPFAM" id="SSF53335">
    <property type="entry name" value="S-adenosyl-L-methionine-dependent methyltransferases"/>
    <property type="match status" value="1"/>
</dbReference>
<dbReference type="InterPro" id="IPR001525">
    <property type="entry name" value="C5_MeTfrase"/>
</dbReference>
<accession>R7SED2</accession>
<evidence type="ECO:0000256" key="9">
    <source>
        <dbReference type="PIRSR" id="PIRSR037404-1"/>
    </source>
</evidence>
<evidence type="ECO:0000256" key="2">
    <source>
        <dbReference type="ARBA" id="ARBA00011975"/>
    </source>
</evidence>
<comment type="subcellular location">
    <subcellularLocation>
        <location evidence="1">Nucleus</location>
    </subcellularLocation>
</comment>
<evidence type="ECO:0000256" key="7">
    <source>
        <dbReference type="ARBA" id="ARBA00023125"/>
    </source>
</evidence>
<dbReference type="InterPro" id="IPR029063">
    <property type="entry name" value="SAM-dependent_MTases_sf"/>
</dbReference>
<dbReference type="GO" id="GO:0044027">
    <property type="term" value="P:negative regulation of gene expression via chromosomal CpG island methylation"/>
    <property type="evidence" value="ECO:0007669"/>
    <property type="project" value="TreeGrafter"/>
</dbReference>
<dbReference type="EMBL" id="JH711594">
    <property type="protein sequence ID" value="EIW74107.1"/>
    <property type="molecule type" value="Genomic_DNA"/>
</dbReference>
<dbReference type="GO" id="GO:0003677">
    <property type="term" value="F:DNA binding"/>
    <property type="evidence" value="ECO:0007669"/>
    <property type="project" value="UniProtKB-KW"/>
</dbReference>
<evidence type="ECO:0000256" key="4">
    <source>
        <dbReference type="ARBA" id="ARBA00022679"/>
    </source>
</evidence>
<dbReference type="GO" id="GO:0006346">
    <property type="term" value="P:DNA methylation-dependent constitutive heterochromatin formation"/>
    <property type="evidence" value="ECO:0007669"/>
    <property type="project" value="InterPro"/>
</dbReference>
<dbReference type="GeneID" id="19209733"/>
<feature type="domain" description="BAH" evidence="12">
    <location>
        <begin position="412"/>
        <end position="527"/>
    </location>
</feature>
<evidence type="ECO:0000256" key="11">
    <source>
        <dbReference type="SAM" id="MobiDB-lite"/>
    </source>
</evidence>
<keyword evidence="8" id="KW-0539">Nucleus</keyword>
<keyword evidence="3 10" id="KW-0489">Methyltransferase</keyword>
<dbReference type="GO" id="GO:0003886">
    <property type="term" value="F:DNA (cytosine-5-)-methyltransferase activity"/>
    <property type="evidence" value="ECO:0007669"/>
    <property type="project" value="UniProtKB-EC"/>
</dbReference>
<feature type="compositionally biased region" description="Acidic residues" evidence="11">
    <location>
        <begin position="1"/>
        <end position="15"/>
    </location>
</feature>
<dbReference type="KEGG" id="cput:CONPUDRAFT_78268"/>
<proteinExistence type="inferred from homology"/>
<dbReference type="Gene3D" id="3.90.120.10">
    <property type="entry name" value="DNA Methylase, subunit A, domain 2"/>
    <property type="match status" value="1"/>
</dbReference>
<dbReference type="EC" id="2.1.1.37" evidence="2"/>
<dbReference type="AlphaFoldDB" id="R7SED2"/>
<comment type="similarity">
    <text evidence="10">Belongs to the class I-like SAM-binding methyltransferase superfamily. C5-methyltransferase family.</text>
</comment>
<dbReference type="GO" id="GO:0003682">
    <property type="term" value="F:chromatin binding"/>
    <property type="evidence" value="ECO:0007669"/>
    <property type="project" value="InterPro"/>
</dbReference>